<evidence type="ECO:0000313" key="1">
    <source>
        <dbReference type="EMBL" id="EKB43685.1"/>
    </source>
</evidence>
<accession>K1KHX1</accession>
<comment type="caution">
    <text evidence="1">The sequence shown here is derived from an EMBL/GenBank/DDBJ whole genome shotgun (WGS) entry which is preliminary data.</text>
</comment>
<proteinExistence type="predicted"/>
<dbReference type="RefSeq" id="WP_008408451.1">
    <property type="nucleotide sequence ID" value="NZ_AMCK01000026.1"/>
</dbReference>
<dbReference type="AlphaFoldDB" id="K1KHX1"/>
<dbReference type="Proteomes" id="UP000004738">
    <property type="component" value="Unassembled WGS sequence"/>
</dbReference>
<reference evidence="1 2" key="1">
    <citation type="journal article" date="2012" name="J. Bacteriol.">
        <title>Draft Genome Sequence of Bacillus isronensis Strain B3W22, Isolated from the Upper Atmosphere.</title>
        <authorList>
            <person name="Shivaji S."/>
            <person name="Ara S."/>
            <person name="Singh S.K."/>
            <person name="Bandi S."/>
            <person name="Singh A."/>
            <person name="Pinnaka A.K."/>
        </authorList>
    </citation>
    <scope>NUCLEOTIDE SEQUENCE [LARGE SCALE GENOMIC DNA]</scope>
    <source>
        <strain evidence="1 2">B3W22</strain>
    </source>
</reference>
<keyword evidence="2" id="KW-1185">Reference proteome</keyword>
<sequence>MHTCSQSSLQNSLNTELQLIESSLTLSIKQFQTYYSNKQFDEAFAQLQFILATIERSGNPEHVTEALVCCVKFASIVAIIPQSDMLINSIIHSIDSDSSPQNLSMCYYLLSILALEKSNNPEAVQYAKSAYFYALEMKEDRLFYECNAQLQLVTTLLEVGSFEEAKNYIGQFNWYIEQCKNDAEVVFVHSIQASTNFLKQNYEMAVFSMSSLLKKFNESNEIMYTSFLSRHFYRIIKKHPDSNDLYSDLLTFCKEIIERHNSFMASEINKPQSVLIYNSKQFYKLANTFFSEHSDENNLISMYKFKLKNHMTFRKLFEVMNIGTANSQLIIYPYCEQKFLLITTGKYKEVLSNSLHFKNSVVYIGSAENTEHKSFYELYNELNLTIVSHSL</sequence>
<evidence type="ECO:0000313" key="2">
    <source>
        <dbReference type="Proteomes" id="UP000004738"/>
    </source>
</evidence>
<dbReference type="EMBL" id="AMCK01000026">
    <property type="protein sequence ID" value="EKB43685.1"/>
    <property type="molecule type" value="Genomic_DNA"/>
</dbReference>
<protein>
    <submittedName>
        <fullName evidence="1">Uncharacterized protein</fullName>
    </submittedName>
</protein>
<dbReference type="InterPro" id="IPR011990">
    <property type="entry name" value="TPR-like_helical_dom_sf"/>
</dbReference>
<gene>
    <name evidence="1" type="ORF">B857_03523</name>
</gene>
<organism evidence="1 2">
    <name type="scientific">Solibacillus isronensis B3W22</name>
    <dbReference type="NCBI Taxonomy" id="1224748"/>
    <lineage>
        <taxon>Bacteria</taxon>
        <taxon>Bacillati</taxon>
        <taxon>Bacillota</taxon>
        <taxon>Bacilli</taxon>
        <taxon>Bacillales</taxon>
        <taxon>Caryophanaceae</taxon>
        <taxon>Solibacillus</taxon>
    </lineage>
</organism>
<dbReference type="Gene3D" id="1.25.40.10">
    <property type="entry name" value="Tetratricopeptide repeat domain"/>
    <property type="match status" value="1"/>
</dbReference>
<dbReference type="PATRIC" id="fig|1224748.3.peg.3487"/>
<name>K1KHX1_9BACL</name>